<gene>
    <name evidence="2" type="ORF">IV74_GL001711</name>
</gene>
<keyword evidence="3" id="KW-1185">Reference proteome</keyword>
<sequence>MTRKVILYIATSIDGFIADTDGGVEWLSASETSGLAKDIDTTYDVFYKEIDTVIMGRTTYNQVVNELSPDFYPYEDKINYVLTSKVGDNRADINFSNESVVDLVERLRHEPGKAIWIVGGNSVIMPLVEKNLIDEYRIATVPVLLGSGIPLFNTFNPSLFLKLRESRQINTICYHTFTLN</sequence>
<name>A0A0R2HY21_CARDV</name>
<comment type="caution">
    <text evidence="2">The sequence shown here is derived from an EMBL/GenBank/DDBJ whole genome shotgun (WGS) entry which is preliminary data.</text>
</comment>
<dbReference type="GeneID" id="89589856"/>
<dbReference type="eggNOG" id="COG0262">
    <property type="taxonomic scope" value="Bacteria"/>
</dbReference>
<evidence type="ECO:0000313" key="2">
    <source>
        <dbReference type="EMBL" id="KRN57617.1"/>
    </source>
</evidence>
<dbReference type="Gene3D" id="3.40.430.10">
    <property type="entry name" value="Dihydrofolate Reductase, subunit A"/>
    <property type="match status" value="1"/>
</dbReference>
<dbReference type="InterPro" id="IPR050765">
    <property type="entry name" value="Riboflavin_Biosynth_HTPR"/>
</dbReference>
<evidence type="ECO:0000313" key="3">
    <source>
        <dbReference type="Proteomes" id="UP000051658"/>
    </source>
</evidence>
<evidence type="ECO:0000259" key="1">
    <source>
        <dbReference type="Pfam" id="PF01872"/>
    </source>
</evidence>
<dbReference type="PANTHER" id="PTHR38011">
    <property type="entry name" value="DIHYDROFOLATE REDUCTASE FAMILY PROTEIN (AFU_ORTHOLOGUE AFUA_8G06820)"/>
    <property type="match status" value="1"/>
</dbReference>
<dbReference type="PATRIC" id="fig|1449336.4.peg.1746"/>
<proteinExistence type="predicted"/>
<dbReference type="RefSeq" id="WP_034573250.1">
    <property type="nucleotide sequence ID" value="NZ_JQBS01000004.1"/>
</dbReference>
<reference evidence="2 3" key="1">
    <citation type="journal article" date="2015" name="Genome Announc.">
        <title>Expanding the biotechnology potential of lactobacilli through comparative genomics of 213 strains and associated genera.</title>
        <authorList>
            <person name="Sun Z."/>
            <person name="Harris H.M."/>
            <person name="McCann A."/>
            <person name="Guo C."/>
            <person name="Argimon S."/>
            <person name="Zhang W."/>
            <person name="Yang X."/>
            <person name="Jeffery I.B."/>
            <person name="Cooney J.C."/>
            <person name="Kagawa T.F."/>
            <person name="Liu W."/>
            <person name="Song Y."/>
            <person name="Salvetti E."/>
            <person name="Wrobel A."/>
            <person name="Rasinkangas P."/>
            <person name="Parkhill J."/>
            <person name="Rea M.C."/>
            <person name="O'Sullivan O."/>
            <person name="Ritari J."/>
            <person name="Douillard F.P."/>
            <person name="Paul Ross R."/>
            <person name="Yang R."/>
            <person name="Briner A.E."/>
            <person name="Felis G.E."/>
            <person name="de Vos W.M."/>
            <person name="Barrangou R."/>
            <person name="Klaenhammer T.R."/>
            <person name="Caufield P.W."/>
            <person name="Cui Y."/>
            <person name="Zhang H."/>
            <person name="O'Toole P.W."/>
        </authorList>
    </citation>
    <scope>NUCLEOTIDE SEQUENCE [LARGE SCALE GENOMIC DNA]</scope>
    <source>
        <strain evidence="2 3">DSM 20623</strain>
    </source>
</reference>
<organism evidence="2 3">
    <name type="scientific">Carnobacterium divergens DSM 20623</name>
    <dbReference type="NCBI Taxonomy" id="1449336"/>
    <lineage>
        <taxon>Bacteria</taxon>
        <taxon>Bacillati</taxon>
        <taxon>Bacillota</taxon>
        <taxon>Bacilli</taxon>
        <taxon>Lactobacillales</taxon>
        <taxon>Carnobacteriaceae</taxon>
        <taxon>Carnobacterium</taxon>
    </lineage>
</organism>
<protein>
    <submittedName>
        <fullName evidence="2">Dihydrofolate reductase</fullName>
    </submittedName>
</protein>
<feature type="domain" description="Bacterial bifunctional deaminase-reductase C-terminal" evidence="1">
    <location>
        <begin position="3"/>
        <end position="170"/>
    </location>
</feature>
<dbReference type="SUPFAM" id="SSF53597">
    <property type="entry name" value="Dihydrofolate reductase-like"/>
    <property type="match status" value="1"/>
</dbReference>
<dbReference type="PANTHER" id="PTHR38011:SF11">
    <property type="entry name" value="2,5-DIAMINO-6-RIBOSYLAMINO-4(3H)-PYRIMIDINONE 5'-PHOSPHATE REDUCTASE"/>
    <property type="match status" value="1"/>
</dbReference>
<dbReference type="Proteomes" id="UP000051658">
    <property type="component" value="Unassembled WGS sequence"/>
</dbReference>
<dbReference type="Pfam" id="PF01872">
    <property type="entry name" value="RibD_C"/>
    <property type="match status" value="1"/>
</dbReference>
<dbReference type="AlphaFoldDB" id="A0A0R2HY21"/>
<accession>A0A0R2HY21</accession>
<dbReference type="GO" id="GO:0008703">
    <property type="term" value="F:5-amino-6-(5-phosphoribosylamino)uracil reductase activity"/>
    <property type="evidence" value="ECO:0007669"/>
    <property type="project" value="InterPro"/>
</dbReference>
<dbReference type="EMBL" id="JQBS01000004">
    <property type="protein sequence ID" value="KRN57617.1"/>
    <property type="molecule type" value="Genomic_DNA"/>
</dbReference>
<dbReference type="InterPro" id="IPR024072">
    <property type="entry name" value="DHFR-like_dom_sf"/>
</dbReference>
<dbReference type="InterPro" id="IPR002734">
    <property type="entry name" value="RibDG_C"/>
</dbReference>
<dbReference type="GO" id="GO:0009231">
    <property type="term" value="P:riboflavin biosynthetic process"/>
    <property type="evidence" value="ECO:0007669"/>
    <property type="project" value="InterPro"/>
</dbReference>